<dbReference type="InterPro" id="IPR006571">
    <property type="entry name" value="TLDc_dom"/>
</dbReference>
<feature type="domain" description="TLDc" evidence="2">
    <location>
        <begin position="117"/>
        <end position="217"/>
    </location>
</feature>
<dbReference type="VEuPathDB" id="AmoebaDB:EIN_391510"/>
<evidence type="ECO:0000313" key="3">
    <source>
        <dbReference type="EMBL" id="BAN42093.1"/>
    </source>
</evidence>
<protein>
    <recommendedName>
        <fullName evidence="2">TLDc domain-containing protein</fullName>
    </recommendedName>
</protein>
<organism evidence="3">
    <name type="scientific">Entamoeba invadens</name>
    <dbReference type="NCBI Taxonomy" id="33085"/>
    <lineage>
        <taxon>Eukaryota</taxon>
        <taxon>Amoebozoa</taxon>
        <taxon>Evosea</taxon>
        <taxon>Archamoebae</taxon>
        <taxon>Mastigamoebida</taxon>
        <taxon>Entamoebidae</taxon>
        <taxon>Entamoeba</taxon>
    </lineage>
</organism>
<name>S0B3R8_ENTIV</name>
<evidence type="ECO:0000256" key="1">
    <source>
        <dbReference type="SAM" id="MobiDB-lite"/>
    </source>
</evidence>
<dbReference type="AlphaFoldDB" id="S0B3R8"/>
<dbReference type="EMBL" id="AK423694">
    <property type="protein sequence ID" value="BAN42093.1"/>
    <property type="molecule type" value="mRNA"/>
</dbReference>
<evidence type="ECO:0000259" key="2">
    <source>
        <dbReference type="Pfam" id="PF07534"/>
    </source>
</evidence>
<dbReference type="Pfam" id="PF07534">
    <property type="entry name" value="TLD"/>
    <property type="match status" value="1"/>
</dbReference>
<feature type="region of interest" description="Disordered" evidence="1">
    <location>
        <begin position="78"/>
        <end position="103"/>
    </location>
</feature>
<proteinExistence type="evidence at transcript level"/>
<accession>S0B3R8</accession>
<sequence length="279" mass="31630">MGNEEAVLTRKVQTPNSSSKELIPVIFENTSEPLTPSGKVLFHSHSTVTPRTGVVYSPSYSPTSGVLTRSSFELLNHHKGSQKLPKMSSKDARKKRALSEPNIQPVFENRMKTTEILSGFIKETGYENCRVLFSLQNNSLSAREFNECVGMKSHIMILVRTNENEWFGFYHEDPLCYKHNRKIVNSTKSNFFIFGRDKIIRPYKSDFNATKSVIMHSTKEDSFVVTCVGAFWVLSDGTATVHPSIKSTYDIPELVLNPLCKTTCGKAIRMKQFVALEWY</sequence>
<reference evidence="3" key="1">
    <citation type="submission" date="2012-06" db="EMBL/GenBank/DDBJ databases">
        <title>Short 5' UTR of Entamoeba genes.</title>
        <authorList>
            <person name="Hiranuka K."/>
            <person name="Kumagai M."/>
            <person name="Wakaguri H."/>
            <person name="Suzuki Y."/>
            <person name="Sugano S."/>
            <person name="Watanabe J."/>
            <person name="Makioka A."/>
        </authorList>
    </citation>
    <scope>NUCLEOTIDE SEQUENCE</scope>
    <source>
        <strain evidence="3">IP1</strain>
    </source>
</reference>